<evidence type="ECO:0000256" key="1">
    <source>
        <dbReference type="SAM" id="MobiDB-lite"/>
    </source>
</evidence>
<feature type="domain" description="CRISPR associated protein Cas6 C-terminal" evidence="2">
    <location>
        <begin position="3"/>
        <end position="82"/>
    </location>
</feature>
<dbReference type="CDD" id="cd21140">
    <property type="entry name" value="Cas6_I-like"/>
    <property type="match status" value="1"/>
</dbReference>
<proteinExistence type="predicted"/>
<reference evidence="3" key="1">
    <citation type="submission" date="2021-02" db="EMBL/GenBank/DDBJ databases">
        <authorList>
            <person name="Cremers G."/>
            <person name="Picone N."/>
        </authorList>
    </citation>
    <scope>NUCLEOTIDE SEQUENCE</scope>
    <source>
        <strain evidence="3">PQ17</strain>
    </source>
</reference>
<evidence type="ECO:0000259" key="2">
    <source>
        <dbReference type="Pfam" id="PF01881"/>
    </source>
</evidence>
<name>A0A8J2BW84_9BACT</name>
<accession>A0A8J2BW84</accession>
<dbReference type="Pfam" id="PF01881">
    <property type="entry name" value="Cas_Cas6_C"/>
    <property type="match status" value="1"/>
</dbReference>
<evidence type="ECO:0000313" key="3">
    <source>
        <dbReference type="EMBL" id="CAF0704337.1"/>
    </source>
</evidence>
<dbReference type="GO" id="GO:0016787">
    <property type="term" value="F:hydrolase activity"/>
    <property type="evidence" value="ECO:0007669"/>
    <property type="project" value="UniProtKB-KW"/>
</dbReference>
<dbReference type="Gene3D" id="3.30.70.1900">
    <property type="match status" value="1"/>
</dbReference>
<dbReference type="EMBL" id="CAJNOB010000062">
    <property type="protein sequence ID" value="CAF0704337.1"/>
    <property type="molecule type" value="Genomic_DNA"/>
</dbReference>
<organism evidence="3 4">
    <name type="scientific">Candidatus Methylacidithermus pantelleriae</name>
    <dbReference type="NCBI Taxonomy" id="2744239"/>
    <lineage>
        <taxon>Bacteria</taxon>
        <taxon>Pseudomonadati</taxon>
        <taxon>Verrucomicrobiota</taxon>
        <taxon>Methylacidiphilae</taxon>
        <taxon>Methylacidiphilales</taxon>
        <taxon>Methylacidiphilaceae</taxon>
        <taxon>Candidatus Methylacidithermus</taxon>
    </lineage>
</organism>
<keyword evidence="4" id="KW-1185">Reference proteome</keyword>
<gene>
    <name evidence="3" type="ORF">MPNT_650004</name>
</gene>
<dbReference type="EC" id="3.1.-.-" evidence="3"/>
<keyword evidence="3" id="KW-0378">Hydrolase</keyword>
<sequence length="113" mass="12667">MVLSNFRRKVRIWTGEEIPEDGALFPPYRVGSRNLHVVLYKGTVMKGWIGSYHLRAPQPYFRMALDAGIGSKNSQGFGCVELRRDIRQEENMNASSVQRSGEHGGSLAESGKK</sequence>
<dbReference type="AlphaFoldDB" id="A0A8J2BW84"/>
<feature type="region of interest" description="Disordered" evidence="1">
    <location>
        <begin position="90"/>
        <end position="113"/>
    </location>
</feature>
<dbReference type="InterPro" id="IPR049435">
    <property type="entry name" value="Cas_Cas6_C"/>
</dbReference>
<evidence type="ECO:0000313" key="4">
    <source>
        <dbReference type="Proteomes" id="UP000663859"/>
    </source>
</evidence>
<protein>
    <submittedName>
        <fullName evidence="3">Putative enzyme</fullName>
        <ecNumber evidence="3">3.1.-.-</ecNumber>
    </submittedName>
</protein>
<dbReference type="Proteomes" id="UP000663859">
    <property type="component" value="Unassembled WGS sequence"/>
</dbReference>
<comment type="caution">
    <text evidence="3">The sequence shown here is derived from an EMBL/GenBank/DDBJ whole genome shotgun (WGS) entry which is preliminary data.</text>
</comment>